<dbReference type="InterPro" id="IPR050790">
    <property type="entry name" value="ExbB/TolQ_transport"/>
</dbReference>
<dbReference type="Proteomes" id="UP000266313">
    <property type="component" value="Chromosome"/>
</dbReference>
<dbReference type="AlphaFoldDB" id="A0A286T726"/>
<evidence type="ECO:0000256" key="11">
    <source>
        <dbReference type="ARBA" id="ARBA00024816"/>
    </source>
</evidence>
<dbReference type="RefSeq" id="WP_119627889.1">
    <property type="nucleotide sequence ID" value="NZ_AP017928.1"/>
</dbReference>
<dbReference type="EMBL" id="AP017928">
    <property type="protein sequence ID" value="BBA32026.1"/>
    <property type="molecule type" value="Genomic_DNA"/>
</dbReference>
<accession>A0A286T726</accession>
<evidence type="ECO:0000256" key="5">
    <source>
        <dbReference type="ARBA" id="ARBA00022475"/>
    </source>
</evidence>
<dbReference type="PANTHER" id="PTHR30625">
    <property type="entry name" value="PROTEIN TOLQ"/>
    <property type="match status" value="1"/>
</dbReference>
<reference evidence="15 16" key="1">
    <citation type="submission" date="2016-12" db="EMBL/GenBank/DDBJ databases">
        <title>Genome sequencing of Methylocaldum marinum.</title>
        <authorList>
            <person name="Takeuchi M."/>
            <person name="Kamagata Y."/>
            <person name="Hiraoka S."/>
            <person name="Oshima K."/>
            <person name="Hattori M."/>
            <person name="Iwasaki W."/>
        </authorList>
    </citation>
    <scope>NUCLEOTIDE SEQUENCE [LARGE SCALE GENOMIC DNA]</scope>
    <source>
        <strain evidence="15 16">S8</strain>
    </source>
</reference>
<evidence type="ECO:0000256" key="4">
    <source>
        <dbReference type="ARBA" id="ARBA00022448"/>
    </source>
</evidence>
<evidence type="ECO:0000259" key="14">
    <source>
        <dbReference type="Pfam" id="PF01618"/>
    </source>
</evidence>
<dbReference type="InterPro" id="IPR002898">
    <property type="entry name" value="MotA_ExbB_proton_chnl"/>
</dbReference>
<evidence type="ECO:0000313" key="15">
    <source>
        <dbReference type="EMBL" id="BBA32026.1"/>
    </source>
</evidence>
<comment type="function">
    <text evidence="11">Involved in the TonB-dependent energy-dependent transport of various receptor-bound substrates. Protects ExbD from proteolytic degradation and functionally stabilizes TonB.</text>
</comment>
<comment type="subunit">
    <text evidence="2">The accessory proteins ExbB and ExbD seem to form a complex with TonB.</text>
</comment>
<evidence type="ECO:0000256" key="7">
    <source>
        <dbReference type="ARBA" id="ARBA00022692"/>
    </source>
</evidence>
<feature type="transmembrane region" description="Helical" evidence="13">
    <location>
        <begin position="22"/>
        <end position="40"/>
    </location>
</feature>
<evidence type="ECO:0000256" key="3">
    <source>
        <dbReference type="ARBA" id="ARBA00022093"/>
    </source>
</evidence>
<organism evidence="15 16">
    <name type="scientific">Methylocaldum marinum</name>
    <dbReference type="NCBI Taxonomy" id="1432792"/>
    <lineage>
        <taxon>Bacteria</taxon>
        <taxon>Pseudomonadati</taxon>
        <taxon>Pseudomonadota</taxon>
        <taxon>Gammaproteobacteria</taxon>
        <taxon>Methylococcales</taxon>
        <taxon>Methylococcaceae</taxon>
        <taxon>Methylocaldum</taxon>
    </lineage>
</organism>
<feature type="domain" description="MotA/TolQ/ExbB proton channel" evidence="14">
    <location>
        <begin position="105"/>
        <end position="211"/>
    </location>
</feature>
<keyword evidence="5" id="KW-1003">Cell membrane</keyword>
<keyword evidence="10 13" id="KW-0472">Membrane</keyword>
<evidence type="ECO:0000256" key="9">
    <source>
        <dbReference type="ARBA" id="ARBA00022989"/>
    </source>
</evidence>
<keyword evidence="4 12" id="KW-0813">Transport</keyword>
<proteinExistence type="inferred from homology"/>
<evidence type="ECO:0000256" key="10">
    <source>
        <dbReference type="ARBA" id="ARBA00023136"/>
    </source>
</evidence>
<sequence>METTETLGLTHFLAQSDTVGKAIFAIMVGMSVASWYFIVAKSLQAMIARRRTARFLESFWNASSLHAVELQLEEHHPGEPFSHLAYHALVSSRHHARHGAGRLNEAGSAAEFLTRSMRRVIDEETASLEWGLTVLASIGSTAPFIGLFGTVWGVYHALVNIGMSGQGSLDQIAGPVGEALIMTGAGLAVAIPAVLAYNAFARSNRLLLAKLDAFAHDLFAFLTTGAHWVGTEADTRSGAVGQAVAGGA</sequence>
<keyword evidence="7 13" id="KW-0812">Transmembrane</keyword>
<dbReference type="KEGG" id="mmai:sS8_0056"/>
<dbReference type="GO" id="GO:0005886">
    <property type="term" value="C:plasma membrane"/>
    <property type="evidence" value="ECO:0007669"/>
    <property type="project" value="UniProtKB-SubCell"/>
</dbReference>
<evidence type="ECO:0000256" key="2">
    <source>
        <dbReference type="ARBA" id="ARBA00011471"/>
    </source>
</evidence>
<feature type="transmembrane region" description="Helical" evidence="13">
    <location>
        <begin position="179"/>
        <end position="200"/>
    </location>
</feature>
<keyword evidence="16" id="KW-1185">Reference proteome</keyword>
<protein>
    <recommendedName>
        <fullName evidence="3">Biopolymer transport protein ExbB</fullName>
    </recommendedName>
</protein>
<evidence type="ECO:0000256" key="6">
    <source>
        <dbReference type="ARBA" id="ARBA00022519"/>
    </source>
</evidence>
<comment type="subcellular location">
    <subcellularLocation>
        <location evidence="1">Cell inner membrane</location>
        <topology evidence="1">Multi-pass membrane protein</topology>
    </subcellularLocation>
    <subcellularLocation>
        <location evidence="12">Membrane</location>
        <topology evidence="12">Multi-pass membrane protein</topology>
    </subcellularLocation>
</comment>
<feature type="transmembrane region" description="Helical" evidence="13">
    <location>
        <begin position="134"/>
        <end position="159"/>
    </location>
</feature>
<dbReference type="Pfam" id="PF01618">
    <property type="entry name" value="MotA_ExbB"/>
    <property type="match status" value="1"/>
</dbReference>
<keyword evidence="9 13" id="KW-1133">Transmembrane helix</keyword>
<dbReference type="OrthoDB" id="9805133at2"/>
<evidence type="ECO:0000256" key="1">
    <source>
        <dbReference type="ARBA" id="ARBA00004429"/>
    </source>
</evidence>
<comment type="similarity">
    <text evidence="12">Belongs to the exbB/tolQ family.</text>
</comment>
<evidence type="ECO:0000313" key="16">
    <source>
        <dbReference type="Proteomes" id="UP000266313"/>
    </source>
</evidence>
<dbReference type="PANTHER" id="PTHR30625:SF14">
    <property type="entry name" value="BIOPOLYMER TRANSPORT PROTEIN EXBB"/>
    <property type="match status" value="1"/>
</dbReference>
<gene>
    <name evidence="15" type="ORF">sS8_0056</name>
</gene>
<evidence type="ECO:0000256" key="13">
    <source>
        <dbReference type="SAM" id="Phobius"/>
    </source>
</evidence>
<keyword evidence="8 12" id="KW-0653">Protein transport</keyword>
<evidence type="ECO:0000256" key="12">
    <source>
        <dbReference type="RuleBase" id="RU004057"/>
    </source>
</evidence>
<dbReference type="GO" id="GO:0017038">
    <property type="term" value="P:protein import"/>
    <property type="evidence" value="ECO:0007669"/>
    <property type="project" value="TreeGrafter"/>
</dbReference>
<name>A0A286T726_9GAMM</name>
<keyword evidence="6" id="KW-0997">Cell inner membrane</keyword>
<evidence type="ECO:0000256" key="8">
    <source>
        <dbReference type="ARBA" id="ARBA00022927"/>
    </source>
</evidence>